<dbReference type="CDD" id="cd01392">
    <property type="entry name" value="HTH_LacI"/>
    <property type="match status" value="1"/>
</dbReference>
<dbReference type="PANTHER" id="PTHR30146">
    <property type="entry name" value="LACI-RELATED TRANSCRIPTIONAL REPRESSOR"/>
    <property type="match status" value="1"/>
</dbReference>
<comment type="caution">
    <text evidence="6">The sequence shown here is derived from an EMBL/GenBank/DDBJ whole genome shotgun (WGS) entry which is preliminary data.</text>
</comment>
<dbReference type="SMART" id="SM00354">
    <property type="entry name" value="HTH_LACI"/>
    <property type="match status" value="1"/>
</dbReference>
<dbReference type="Gene3D" id="3.40.50.2300">
    <property type="match status" value="2"/>
</dbReference>
<dbReference type="InterPro" id="IPR028082">
    <property type="entry name" value="Peripla_BP_I"/>
</dbReference>
<accession>A0A5S5CPZ8</accession>
<dbReference type="PROSITE" id="PS50943">
    <property type="entry name" value="HTH_CROC1"/>
    <property type="match status" value="1"/>
</dbReference>
<reference evidence="6 7" key="1">
    <citation type="submission" date="2019-07" db="EMBL/GenBank/DDBJ databases">
        <title>Genomic Encyclopedia of Archaeal and Bacterial Type Strains, Phase II (KMG-II): from individual species to whole genera.</title>
        <authorList>
            <person name="Goeker M."/>
        </authorList>
    </citation>
    <scope>NUCLEOTIDE SEQUENCE [LARGE SCALE GENOMIC DNA]</scope>
    <source>
        <strain evidence="6 7">DSM 46842</strain>
    </source>
</reference>
<dbReference type="GO" id="GO:0000976">
    <property type="term" value="F:transcription cis-regulatory region binding"/>
    <property type="evidence" value="ECO:0007669"/>
    <property type="project" value="TreeGrafter"/>
</dbReference>
<evidence type="ECO:0000256" key="2">
    <source>
        <dbReference type="ARBA" id="ARBA00023125"/>
    </source>
</evidence>
<dbReference type="EMBL" id="VNHW01000021">
    <property type="protein sequence ID" value="TYP81959.1"/>
    <property type="molecule type" value="Genomic_DNA"/>
</dbReference>
<dbReference type="InterPro" id="IPR010982">
    <property type="entry name" value="Lambda_DNA-bd_dom_sf"/>
</dbReference>
<keyword evidence="3" id="KW-0804">Transcription</keyword>
<dbReference type="Proteomes" id="UP000322499">
    <property type="component" value="Unassembled WGS sequence"/>
</dbReference>
<dbReference type="CDD" id="cd06267">
    <property type="entry name" value="PBP1_LacI_sugar_binding-like"/>
    <property type="match status" value="1"/>
</dbReference>
<dbReference type="RefSeq" id="WP_208092806.1">
    <property type="nucleotide sequence ID" value="NZ_VNHW01000021.1"/>
</dbReference>
<dbReference type="InterPro" id="IPR000843">
    <property type="entry name" value="HTH_LacI"/>
</dbReference>
<gene>
    <name evidence="6" type="ORF">BD833_1219</name>
</gene>
<evidence type="ECO:0000313" key="6">
    <source>
        <dbReference type="EMBL" id="TYP81959.1"/>
    </source>
</evidence>
<feature type="domain" description="HTH cro/C1-type" evidence="5">
    <location>
        <begin position="36"/>
        <end position="83"/>
    </location>
</feature>
<feature type="domain" description="HTH lacI-type" evidence="4">
    <location>
        <begin position="35"/>
        <end position="89"/>
    </location>
</feature>
<dbReference type="GO" id="GO:0003700">
    <property type="term" value="F:DNA-binding transcription factor activity"/>
    <property type="evidence" value="ECO:0007669"/>
    <property type="project" value="TreeGrafter"/>
</dbReference>
<sequence length="365" mass="37948">MSIDSSRDAVAGRGVGVGPGAGTPVLPAPSLRGRVTMQQVAAEAGVSISTVSKVINGRYGVSSETVDHVSRVIDRLGYEASLVARSLRNHRTNVIGVLVMDFEPFSTEVLKGVADAIHGSGYELIAYSAGGHVEAREGWERRSLSRLMGSLVDGAVLVTPTVTDVQADGPVVAVDPHTGPSRLPSVAADNLEGARLGVAHLLGLGHTRIGMITGRADLLSAQQREQGYREALAAAGLPVDETLMSSGGFEPELARSAARELLARPEPPTAVFAANDLSALATLEVAAELGLDVPGRLSVMGFDNIPESALADPSLTTVQQPIRRMGEEATTMLLSLIAGEELTEPHRTLATSAVVRGSTAPPRPA</sequence>
<keyword evidence="1" id="KW-0805">Transcription regulation</keyword>
<name>A0A5S5CPZ8_9ACTN</name>
<evidence type="ECO:0000256" key="1">
    <source>
        <dbReference type="ARBA" id="ARBA00023015"/>
    </source>
</evidence>
<dbReference type="SUPFAM" id="SSF47413">
    <property type="entry name" value="lambda repressor-like DNA-binding domains"/>
    <property type="match status" value="1"/>
</dbReference>
<dbReference type="Gene3D" id="1.10.260.40">
    <property type="entry name" value="lambda repressor-like DNA-binding domains"/>
    <property type="match status" value="1"/>
</dbReference>
<keyword evidence="2" id="KW-0238">DNA-binding</keyword>
<dbReference type="InterPro" id="IPR046335">
    <property type="entry name" value="LacI/GalR-like_sensor"/>
</dbReference>
<dbReference type="AlphaFoldDB" id="A0A5S5CPZ8"/>
<evidence type="ECO:0000313" key="7">
    <source>
        <dbReference type="Proteomes" id="UP000322499"/>
    </source>
</evidence>
<evidence type="ECO:0000259" key="5">
    <source>
        <dbReference type="PROSITE" id="PS50943"/>
    </source>
</evidence>
<dbReference type="Pfam" id="PF13377">
    <property type="entry name" value="Peripla_BP_3"/>
    <property type="match status" value="1"/>
</dbReference>
<dbReference type="PANTHER" id="PTHR30146:SF109">
    <property type="entry name" value="HTH-TYPE TRANSCRIPTIONAL REGULATOR GALS"/>
    <property type="match status" value="1"/>
</dbReference>
<keyword evidence="7" id="KW-1185">Reference proteome</keyword>
<proteinExistence type="predicted"/>
<evidence type="ECO:0000259" key="4">
    <source>
        <dbReference type="PROSITE" id="PS50932"/>
    </source>
</evidence>
<organism evidence="6 7">
    <name type="scientific">Blastococcus xanthinilyticus</name>
    <dbReference type="NCBI Taxonomy" id="1564164"/>
    <lineage>
        <taxon>Bacteria</taxon>
        <taxon>Bacillati</taxon>
        <taxon>Actinomycetota</taxon>
        <taxon>Actinomycetes</taxon>
        <taxon>Geodermatophilales</taxon>
        <taxon>Geodermatophilaceae</taxon>
        <taxon>Blastococcus</taxon>
    </lineage>
</organism>
<protein>
    <submittedName>
        <fullName evidence="6">LacI family transcriptional regulator</fullName>
    </submittedName>
</protein>
<dbReference type="PROSITE" id="PS50932">
    <property type="entry name" value="HTH_LACI_2"/>
    <property type="match status" value="1"/>
</dbReference>
<evidence type="ECO:0000256" key="3">
    <source>
        <dbReference type="ARBA" id="ARBA00023163"/>
    </source>
</evidence>
<dbReference type="Pfam" id="PF00356">
    <property type="entry name" value="LacI"/>
    <property type="match status" value="1"/>
</dbReference>
<dbReference type="SUPFAM" id="SSF53822">
    <property type="entry name" value="Periplasmic binding protein-like I"/>
    <property type="match status" value="1"/>
</dbReference>
<dbReference type="InterPro" id="IPR001387">
    <property type="entry name" value="Cro/C1-type_HTH"/>
</dbReference>